<dbReference type="AlphaFoldDB" id="A0AA95MQ69"/>
<keyword evidence="2" id="KW-1185">Reference proteome</keyword>
<dbReference type="KEGG" id="nnv:QNH39_10785"/>
<evidence type="ECO:0000313" key="2">
    <source>
        <dbReference type="Proteomes" id="UP001178288"/>
    </source>
</evidence>
<proteinExistence type="predicted"/>
<organism evidence="1 2">
    <name type="scientific">Neobacillus novalis</name>
    <dbReference type="NCBI Taxonomy" id="220687"/>
    <lineage>
        <taxon>Bacteria</taxon>
        <taxon>Bacillati</taxon>
        <taxon>Bacillota</taxon>
        <taxon>Bacilli</taxon>
        <taxon>Bacillales</taxon>
        <taxon>Bacillaceae</taxon>
        <taxon>Neobacillus</taxon>
    </lineage>
</organism>
<sequence length="157" mass="18286">MKTVKETPTFTHKQLAINCFNASWDLLDNTERSSEEAEEMINLAHTSFWHWTKVVDHTSQNLSIGYWQLSRVYAVAELGERALYYGDRCLEVSLANEIEPFYIGYAYEALCRANALLEKNDLAKEQYNFAMEYAQLVKVEKSKESLIKDLDSIWDNR</sequence>
<dbReference type="Proteomes" id="UP001178288">
    <property type="component" value="Chromosome"/>
</dbReference>
<dbReference type="EMBL" id="CP126114">
    <property type="protein sequence ID" value="WHY88282.1"/>
    <property type="molecule type" value="Genomic_DNA"/>
</dbReference>
<evidence type="ECO:0000313" key="1">
    <source>
        <dbReference type="EMBL" id="WHY88282.1"/>
    </source>
</evidence>
<dbReference type="RefSeq" id="WP_066085846.1">
    <property type="nucleotide sequence ID" value="NZ_CP126114.1"/>
</dbReference>
<name>A0AA95MQ69_9BACI</name>
<protein>
    <submittedName>
        <fullName evidence="1">Uncharacterized protein</fullName>
    </submittedName>
</protein>
<gene>
    <name evidence="1" type="ORF">QNH39_10785</name>
</gene>
<accession>A0AA95MQ69</accession>
<reference evidence="1" key="1">
    <citation type="submission" date="2023-05" db="EMBL/GenBank/DDBJ databases">
        <title>Comparative genomics of Bacillaceae isolates and their secondary metabolite potential.</title>
        <authorList>
            <person name="Song L."/>
            <person name="Nielsen L.J."/>
            <person name="Mohite O."/>
            <person name="Xu X."/>
            <person name="Weber T."/>
            <person name="Kovacs A.T."/>
        </authorList>
    </citation>
    <scope>NUCLEOTIDE SEQUENCE</scope>
    <source>
        <strain evidence="1">XLM17</strain>
    </source>
</reference>